<proteinExistence type="predicted"/>
<protein>
    <submittedName>
        <fullName evidence="1">Uncharacterized protein</fullName>
    </submittedName>
</protein>
<evidence type="ECO:0000313" key="1">
    <source>
        <dbReference type="EMBL" id="TGX99123.1"/>
    </source>
</evidence>
<comment type="caution">
    <text evidence="1">The sequence shown here is derived from an EMBL/GenBank/DDBJ whole genome shotgun (WGS) entry which is preliminary data.</text>
</comment>
<name>A0AC61R0E9_9FIRM</name>
<sequence length="1281" mass="139305">MINKFSQMWKRGLTIVTASTVAFSMLPAFSLSSSAAATDKPVLKKAGSLSVCEENVTQNQPFATNTAGSKGFRIPALITLENGDLLATADARWERFADGGGLDTIASVSSDGGKTWNYSFPFFFPDSNGFSGHDSNPLWSDATTIIDSCILQGPDGTVYCFADVNPTGATTLYQNQAHIDPNNSNILRYIGNNPALPCTGSVGTGTGYVTVDGKRRLAVTEDYTKVMTEPSDTDLQTYPYYVSDFTDGFAPILSRSDNSPTGFGVDEWYNLYTINDDGEYIDDLKQMQVRSDSINTDPIGEVQQNIYYEDSKFHIYCVAHIWMVTSKDNGKTWTNPRDINDQVKRRTNEHAILVSPGQGMVTSDGTIVFGVYDNSGNITGEQENASIVYSSDRGKTWKRTNDVPNMWSSENEIVEIEDGKGTLRMFFRNGNSKICYADAEKNNKGEYIFKRTVITNIPAGSGCNLSAISYSKKINGKQAVMVACPSTGRSNGKIHTFLVNDDDRHTLELLNAYALGSGGYAYSCLTEQADGSLALLWEKGNNGGIFFNNYDIQDVVPNGIIDSTPVKMEVAEGETCTKTFTHEGTGTVNTQPDASCASVSTRQETTYALYEHSGTAVASSLNSFSSTPNKSLNLADAEFTFTSSGNYWHIKNEAANKYLTNTNASTFFNDSAINMKVTPTADSDLFYLCQHNDSRYVIFHTPSMTFNANSGFTANDVSYELALLEKQDTVSDDDVIPGYKRLSRTSGITSGKRYLIARIWDENNIIILYPTNGTNAQTKRVDLTKPLITTFVSITGVGEGHTQAVIDGTPYSIRVTKEHPALADGCSHTPVEKNKLEASCITAGYTGDSICSKCDGIITPGEVIPALRHEWDEGSVSKPVTETENGEQIYHCRRDESHTKTEFIYTSAYSEFMEKYENSNNTSKDDGLYTPESLNSLKAVLADCKQATDGNLSLLELYEKIEALETAKAALIKVSVESLKSDLAAALNIAKKDTQPPSGISNDIWTEFSTALTNAEQAADSESADDLYAALKALTLAQQKLDSAKLELAKSNLTTAVADAQSIYAAGSAGYTPDSWKIFSDAYKSAVNPPADASPADLADLLANLKNAQNGLKKITNPEPNPAPNPEPQPSPQPVTKKGDKITYKNVEYKVLDADKKTVSAAKCKNTKAGSITIPNTVKINSADYKIIQIDAKAFNGCKKLKQITIGANVSSIGKQAFNGCKKLSKVTLKGTALKNIKTGAFKKTSTKMTVKTPKKMKKTLRNALLKKMKKAGMSKKAKIK</sequence>
<evidence type="ECO:0000313" key="2">
    <source>
        <dbReference type="Proteomes" id="UP000307720"/>
    </source>
</evidence>
<dbReference type="EMBL" id="SRZB01000010">
    <property type="protein sequence ID" value="TGX99123.1"/>
    <property type="molecule type" value="Genomic_DNA"/>
</dbReference>
<accession>A0AC61R0E9</accession>
<gene>
    <name evidence="1" type="ORF">E5357_06765</name>
</gene>
<reference evidence="1" key="1">
    <citation type="submission" date="2019-04" db="EMBL/GenBank/DDBJ databases">
        <title>Microbes associate with the intestines of laboratory mice.</title>
        <authorList>
            <person name="Navarre W."/>
            <person name="Wong E."/>
            <person name="Huang K."/>
            <person name="Tropini C."/>
            <person name="Ng K."/>
            <person name="Yu B."/>
        </authorList>
    </citation>
    <scope>NUCLEOTIDE SEQUENCE</scope>
    <source>
        <strain evidence="1">NM72_1-8</strain>
    </source>
</reference>
<dbReference type="Proteomes" id="UP000307720">
    <property type="component" value="Unassembled WGS sequence"/>
</dbReference>
<organism evidence="1 2">
    <name type="scientific">Hominisplanchenecus murintestinalis</name>
    <dbReference type="NCBI Taxonomy" id="2941517"/>
    <lineage>
        <taxon>Bacteria</taxon>
        <taxon>Bacillati</taxon>
        <taxon>Bacillota</taxon>
        <taxon>Clostridia</taxon>
        <taxon>Lachnospirales</taxon>
        <taxon>Lachnospiraceae</taxon>
        <taxon>Hominisplanchenecus</taxon>
    </lineage>
</organism>
<keyword evidence="2" id="KW-1185">Reference proteome</keyword>